<sequence>MQTEDRATGADTTHVATAGDPGGEPLLLLHGTGPGATGALSFRPLLPGVATYRCIMPDLVGFGHSSHPETLPPGPGPWFRRRVDAVLRLLDDLGLDRVHVAGHSYGARVALELAVHAPERLGRIVLMGAGGTPVKARLGTLTAFYESPSEEAMHALVSAQLSRGDVPGIDDYVKERFAIAVRPEVRRSFQAAMAPGDPAPVYDEPVLAGIPHPVLAVHGKDDGTISPAAGLFLAEHLPHADLHLFADCGHLLQFEVPDRLGALIREFLAAA</sequence>
<dbReference type="eggNOG" id="COG2021">
    <property type="taxonomic scope" value="Bacteria"/>
</dbReference>
<dbReference type="PATRIC" id="fig|1068978.7.peg.2571"/>
<dbReference type="EMBL" id="CP009110">
    <property type="protein sequence ID" value="AIJ22503.1"/>
    <property type="molecule type" value="Genomic_DNA"/>
</dbReference>
<dbReference type="PRINTS" id="PR00111">
    <property type="entry name" value="ABHYDROLASE"/>
</dbReference>
<dbReference type="InterPro" id="IPR000073">
    <property type="entry name" value="AB_hydrolase_1"/>
</dbReference>
<dbReference type="Pfam" id="PF00561">
    <property type="entry name" value="Abhydrolase_1"/>
    <property type="match status" value="1"/>
</dbReference>
<dbReference type="Proteomes" id="UP000062973">
    <property type="component" value="Chromosome"/>
</dbReference>
<dbReference type="GO" id="GO:0016020">
    <property type="term" value="C:membrane"/>
    <property type="evidence" value="ECO:0007669"/>
    <property type="project" value="TreeGrafter"/>
</dbReference>
<evidence type="ECO:0000256" key="2">
    <source>
        <dbReference type="SAM" id="MobiDB-lite"/>
    </source>
</evidence>
<dbReference type="InterPro" id="IPR050266">
    <property type="entry name" value="AB_hydrolase_sf"/>
</dbReference>
<dbReference type="Gene3D" id="3.40.50.1820">
    <property type="entry name" value="alpha/beta hydrolase"/>
    <property type="match status" value="1"/>
</dbReference>
<dbReference type="PRINTS" id="PR00412">
    <property type="entry name" value="EPOXHYDRLASE"/>
</dbReference>
<evidence type="ECO:0000313" key="4">
    <source>
        <dbReference type="EMBL" id="AIJ22503.1"/>
    </source>
</evidence>
<dbReference type="KEGG" id="amq:AMETH_2411"/>
<name>A0A076MNP6_AMYME</name>
<dbReference type="InterPro" id="IPR029058">
    <property type="entry name" value="AB_hydrolase_fold"/>
</dbReference>
<dbReference type="PANTHER" id="PTHR43798">
    <property type="entry name" value="MONOACYLGLYCEROL LIPASE"/>
    <property type="match status" value="1"/>
</dbReference>
<dbReference type="HOGENOM" id="CLU_020336_13_2_11"/>
<evidence type="ECO:0000256" key="1">
    <source>
        <dbReference type="ARBA" id="ARBA00022801"/>
    </source>
</evidence>
<dbReference type="GO" id="GO:0016787">
    <property type="term" value="F:hydrolase activity"/>
    <property type="evidence" value="ECO:0007669"/>
    <property type="project" value="UniProtKB-KW"/>
</dbReference>
<proteinExistence type="predicted"/>
<dbReference type="PANTHER" id="PTHR43798:SF31">
    <property type="entry name" value="AB HYDROLASE SUPERFAMILY PROTEIN YCLE"/>
    <property type="match status" value="1"/>
</dbReference>
<dbReference type="STRING" id="1068978.AMETH_2411"/>
<keyword evidence="1 4" id="KW-0378">Hydrolase</keyword>
<gene>
    <name evidence="4" type="primary">mhpC</name>
    <name evidence="4" type="ORF">AMETH_2411</name>
</gene>
<protein>
    <submittedName>
        <fullName evidence="4">Alpha/beta hydrolase fold protein</fullName>
    </submittedName>
</protein>
<reference evidence="4 5" key="1">
    <citation type="submission" date="2014-07" db="EMBL/GenBank/DDBJ databases">
        <title>Whole Genome Sequence of the Amycolatopsis methanolica 239.</title>
        <authorList>
            <person name="Tang B."/>
        </authorList>
    </citation>
    <scope>NUCLEOTIDE SEQUENCE [LARGE SCALE GENOMIC DNA]</scope>
    <source>
        <strain evidence="4 5">239</strain>
    </source>
</reference>
<dbReference type="AlphaFoldDB" id="A0A076MNP6"/>
<dbReference type="InterPro" id="IPR000639">
    <property type="entry name" value="Epox_hydrolase-like"/>
</dbReference>
<feature type="region of interest" description="Disordered" evidence="2">
    <location>
        <begin position="1"/>
        <end position="23"/>
    </location>
</feature>
<evidence type="ECO:0000259" key="3">
    <source>
        <dbReference type="Pfam" id="PF00561"/>
    </source>
</evidence>
<dbReference type="OrthoDB" id="4481859at2"/>
<dbReference type="SUPFAM" id="SSF53474">
    <property type="entry name" value="alpha/beta-Hydrolases"/>
    <property type="match status" value="1"/>
</dbReference>
<feature type="domain" description="AB hydrolase-1" evidence="3">
    <location>
        <begin position="25"/>
        <end position="255"/>
    </location>
</feature>
<organism evidence="4 5">
    <name type="scientific">Amycolatopsis methanolica 239</name>
    <dbReference type="NCBI Taxonomy" id="1068978"/>
    <lineage>
        <taxon>Bacteria</taxon>
        <taxon>Bacillati</taxon>
        <taxon>Actinomycetota</taxon>
        <taxon>Actinomycetes</taxon>
        <taxon>Pseudonocardiales</taxon>
        <taxon>Pseudonocardiaceae</taxon>
        <taxon>Amycolatopsis</taxon>
        <taxon>Amycolatopsis methanolica group</taxon>
    </lineage>
</organism>
<accession>A0A076MNP6</accession>
<keyword evidence="5" id="KW-1185">Reference proteome</keyword>
<evidence type="ECO:0000313" key="5">
    <source>
        <dbReference type="Proteomes" id="UP000062973"/>
    </source>
</evidence>